<sequence>MGAAYDIAIVGGGVSGAYAADRLSRERPGARIALFEASERLGGRLWSVELPEVPGVIAELGGTNFSAQQPLVTGLVDALGLAKTEVDAGVWLSYLRDHRLVEADFADADKVPYFVTPEEAGQNPYALLMAALFDALPGLQDHLPVTAETLDALIAYLRTATVDGRPLHSLGFANMLSARLSPEAFALVRDNTGHPTAVANGNAYNMTLHLLVSSAGPFYVLDAGFQSLVEALAARAHDAGCTVRKGHRLTSLRFAGADDGVALTFATAHGPETIEAAQVICALPPAALSGIRLTDADATPRTWPVDLDKVVGLPAAKTFLVYPEPWWQDLPGGPGQITRSAMTISNTNLPLCACYYWGAADYGDSGPALLLGAYADGDCVDFWSGMMPPDAAPCAGMDPAEAPRQAPAALTARLNEQLSEMHAADLPAPRYGVFQNWANAPFGGGYHSWTPFVRSWDLSAALRQPLADRPLYLCGEAYADLQGWVEGALMDTETLLATAFAGQPKGSQDAAA</sequence>
<dbReference type="PANTHER" id="PTHR10742">
    <property type="entry name" value="FLAVIN MONOAMINE OXIDASE"/>
    <property type="match status" value="1"/>
</dbReference>
<dbReference type="SUPFAM" id="SSF51905">
    <property type="entry name" value="FAD/NAD(P)-binding domain"/>
    <property type="match status" value="1"/>
</dbReference>
<comment type="caution">
    <text evidence="8">The sequence shown here is derived from an EMBL/GenBank/DDBJ whole genome shotgun (WGS) entry which is preliminary data.</text>
</comment>
<dbReference type="Pfam" id="PF01593">
    <property type="entry name" value="Amino_oxidase"/>
    <property type="match status" value="1"/>
</dbReference>
<dbReference type="Gene3D" id="3.50.50.60">
    <property type="entry name" value="FAD/NAD(P)-binding domain"/>
    <property type="match status" value="1"/>
</dbReference>
<evidence type="ECO:0000313" key="9">
    <source>
        <dbReference type="Proteomes" id="UP000295399"/>
    </source>
</evidence>
<dbReference type="InParanoid" id="A0A4R2PIM4"/>
<dbReference type="PANTHER" id="PTHR10742:SF410">
    <property type="entry name" value="LYSINE-SPECIFIC HISTONE DEMETHYLASE 2"/>
    <property type="match status" value="1"/>
</dbReference>
<evidence type="ECO:0000259" key="7">
    <source>
        <dbReference type="Pfam" id="PF01593"/>
    </source>
</evidence>
<dbReference type="InterPro" id="IPR036188">
    <property type="entry name" value="FAD/NAD-bd_sf"/>
</dbReference>
<comment type="catalytic activity">
    <reaction evidence="6">
        <text>L-tryptophan + O2 = indole-3-acetamide + CO2 + H2O</text>
        <dbReference type="Rhea" id="RHEA:16165"/>
        <dbReference type="ChEBI" id="CHEBI:15377"/>
        <dbReference type="ChEBI" id="CHEBI:15379"/>
        <dbReference type="ChEBI" id="CHEBI:16031"/>
        <dbReference type="ChEBI" id="CHEBI:16526"/>
        <dbReference type="ChEBI" id="CHEBI:57912"/>
        <dbReference type="EC" id="1.13.12.3"/>
    </reaction>
</comment>
<dbReference type="EC" id="1.13.12.3" evidence="3"/>
<evidence type="ECO:0000313" key="8">
    <source>
        <dbReference type="EMBL" id="TCP35157.1"/>
    </source>
</evidence>
<dbReference type="GO" id="GO:0009851">
    <property type="term" value="P:auxin biosynthetic process"/>
    <property type="evidence" value="ECO:0007669"/>
    <property type="project" value="UniProtKB-KW"/>
</dbReference>
<dbReference type="Proteomes" id="UP000295399">
    <property type="component" value="Unassembled WGS sequence"/>
</dbReference>
<dbReference type="InterPro" id="IPR050281">
    <property type="entry name" value="Flavin_monoamine_oxidase"/>
</dbReference>
<gene>
    <name evidence="8" type="ORF">EV659_1046</name>
</gene>
<dbReference type="InterPro" id="IPR002937">
    <property type="entry name" value="Amino_oxidase"/>
</dbReference>
<comment type="pathway">
    <text evidence="1">Plant hormone metabolism; auxin biosynthesis.</text>
</comment>
<keyword evidence="5" id="KW-0073">Auxin biosynthesis</keyword>
<evidence type="ECO:0000256" key="3">
    <source>
        <dbReference type="ARBA" id="ARBA00012535"/>
    </source>
</evidence>
<evidence type="ECO:0000256" key="6">
    <source>
        <dbReference type="ARBA" id="ARBA00047321"/>
    </source>
</evidence>
<dbReference type="SUPFAM" id="SSF54373">
    <property type="entry name" value="FAD-linked reductases, C-terminal domain"/>
    <property type="match status" value="1"/>
</dbReference>
<evidence type="ECO:0000256" key="5">
    <source>
        <dbReference type="ARBA" id="ARBA00023070"/>
    </source>
</evidence>
<comment type="similarity">
    <text evidence="2">Belongs to the tryptophan 2-monooxygenase family.</text>
</comment>
<reference evidence="8 9" key="1">
    <citation type="submission" date="2019-03" db="EMBL/GenBank/DDBJ databases">
        <title>Genomic Encyclopedia of Type Strains, Phase IV (KMG-IV): sequencing the most valuable type-strain genomes for metagenomic binning, comparative biology and taxonomic classification.</title>
        <authorList>
            <person name="Goeker M."/>
        </authorList>
    </citation>
    <scope>NUCLEOTIDE SEQUENCE [LARGE SCALE GENOMIC DNA]</scope>
    <source>
        <strain evidence="8 9">DSM 2132</strain>
    </source>
</reference>
<dbReference type="AlphaFoldDB" id="A0A4R2PIM4"/>
<protein>
    <recommendedName>
        <fullName evidence="4">Tryptophan 2-monooxygenase</fullName>
        <ecNumber evidence="3">1.13.12.3</ecNumber>
    </recommendedName>
</protein>
<proteinExistence type="inferred from homology"/>
<accession>A0A4R2PIM4</accession>
<name>A0A4R2PIM4_RHOSA</name>
<dbReference type="RefSeq" id="WP_165878765.1">
    <property type="nucleotide sequence ID" value="NZ_JACIGF010000004.1"/>
</dbReference>
<evidence type="ECO:0000256" key="4">
    <source>
        <dbReference type="ARBA" id="ARBA00017871"/>
    </source>
</evidence>
<evidence type="ECO:0000256" key="1">
    <source>
        <dbReference type="ARBA" id="ARBA00004814"/>
    </source>
</evidence>
<evidence type="ECO:0000256" key="2">
    <source>
        <dbReference type="ARBA" id="ARBA00005833"/>
    </source>
</evidence>
<keyword evidence="9" id="KW-1185">Reference proteome</keyword>
<feature type="domain" description="Amine oxidase" evidence="7">
    <location>
        <begin position="15"/>
        <end position="490"/>
    </location>
</feature>
<dbReference type="GO" id="GO:0050361">
    <property type="term" value="F:tryptophan 2-monooxygenase activity"/>
    <property type="evidence" value="ECO:0007669"/>
    <property type="project" value="UniProtKB-EC"/>
</dbReference>
<organism evidence="8 9">
    <name type="scientific">Rhodothalassium salexigens DSM 2132</name>
    <dbReference type="NCBI Taxonomy" id="1188247"/>
    <lineage>
        <taxon>Bacteria</taxon>
        <taxon>Pseudomonadati</taxon>
        <taxon>Pseudomonadota</taxon>
        <taxon>Alphaproteobacteria</taxon>
        <taxon>Rhodothalassiales</taxon>
        <taxon>Rhodothalassiaceae</taxon>
        <taxon>Rhodothalassium</taxon>
    </lineage>
</organism>
<dbReference type="EMBL" id="SLXO01000004">
    <property type="protein sequence ID" value="TCP35157.1"/>
    <property type="molecule type" value="Genomic_DNA"/>
</dbReference>